<proteinExistence type="predicted"/>
<accession>A0ABQ7C8Y6</accession>
<dbReference type="Proteomes" id="UP000266723">
    <property type="component" value="Unassembled WGS sequence"/>
</dbReference>
<organism evidence="1 2">
    <name type="scientific">Brassica cretica</name>
    <name type="common">Mustard</name>
    <dbReference type="NCBI Taxonomy" id="69181"/>
    <lineage>
        <taxon>Eukaryota</taxon>
        <taxon>Viridiplantae</taxon>
        <taxon>Streptophyta</taxon>
        <taxon>Embryophyta</taxon>
        <taxon>Tracheophyta</taxon>
        <taxon>Spermatophyta</taxon>
        <taxon>Magnoliopsida</taxon>
        <taxon>eudicotyledons</taxon>
        <taxon>Gunneridae</taxon>
        <taxon>Pentapetalae</taxon>
        <taxon>rosids</taxon>
        <taxon>malvids</taxon>
        <taxon>Brassicales</taxon>
        <taxon>Brassicaceae</taxon>
        <taxon>Brassiceae</taxon>
        <taxon>Brassica</taxon>
    </lineage>
</organism>
<evidence type="ECO:0000313" key="2">
    <source>
        <dbReference type="Proteomes" id="UP000266723"/>
    </source>
</evidence>
<name>A0ABQ7C8Y6_BRACR</name>
<protein>
    <submittedName>
        <fullName evidence="1">Uncharacterized protein</fullName>
    </submittedName>
</protein>
<gene>
    <name evidence="1" type="ORF">DY000_02009811</name>
</gene>
<evidence type="ECO:0000313" key="1">
    <source>
        <dbReference type="EMBL" id="KAF3548054.1"/>
    </source>
</evidence>
<reference evidence="1 2" key="1">
    <citation type="journal article" date="2020" name="BMC Genomics">
        <title>Intraspecific diversification of the crop wild relative Brassica cretica Lam. using demographic model selection.</title>
        <authorList>
            <person name="Kioukis A."/>
            <person name="Michalopoulou V.A."/>
            <person name="Briers L."/>
            <person name="Pirintsos S."/>
            <person name="Studholme D.J."/>
            <person name="Pavlidis P."/>
            <person name="Sarris P.F."/>
        </authorList>
    </citation>
    <scope>NUCLEOTIDE SEQUENCE [LARGE SCALE GENOMIC DNA]</scope>
    <source>
        <strain evidence="2">cv. PFS-1207/04</strain>
    </source>
</reference>
<keyword evidence="2" id="KW-1185">Reference proteome</keyword>
<dbReference type="EMBL" id="QGKV02000832">
    <property type="protein sequence ID" value="KAF3548054.1"/>
    <property type="molecule type" value="Genomic_DNA"/>
</dbReference>
<sequence length="210" mass="24940">MEAKQKVDEWLDATLKKGFLRTPRRLSTHVQQEESEKLPEMIESSLSLMEKQHDEEEADEENLFLNKTRSDFGDVYTLSKRYSHYPRPGPYVLKFEWLKEVEYGNQKILDFGCKRKDLDKTKETIFFVDPLLLGEIVLHSSDQREFQSETTWRMSLSLSWIQRTQDQKKWPTEAQVIKDFPKEICLGHLREKFAGLEDCRFFWLPGGHFS</sequence>
<comment type="caution">
    <text evidence="1">The sequence shown here is derived from an EMBL/GenBank/DDBJ whole genome shotgun (WGS) entry which is preliminary data.</text>
</comment>